<proteinExistence type="predicted"/>
<protein>
    <recommendedName>
        <fullName evidence="2">Ubiquitin fusion degradation protein UFD1 N-terminal subdomain 2 domain-containing protein</fullName>
    </recommendedName>
</protein>
<accession>A0AAD2DUH4</accession>
<evidence type="ECO:0000313" key="4">
    <source>
        <dbReference type="Proteomes" id="UP000834106"/>
    </source>
</evidence>
<feature type="region of interest" description="Disordered" evidence="1">
    <location>
        <begin position="1"/>
        <end position="46"/>
    </location>
</feature>
<sequence length="305" mass="33770">MKVDSGKIQDDNAASTTSGSGGVKSGKLVFGSKGFENTPKRIPDDLRDSLKKEENKGQKFQAFTGNKHVLWRDILSNFTPDLHLHNSTGCIVVPDWMMENSNIQEGELVEVASVVLPTGNYMKLQPHTTKFIELSNPKPVLGNNLSSFSCLSKGDTIMITHNDQKFYINILEMKPGPAICLIGMDCEADFAAPLDCKEPAKPEKVEEMEIEELLKFRPFVGKGRCLDREPVEMKVDSGKIQDDNAASTTSGSGGVKSGKLFFGSKGFKNTPKRIPDDLRDSLKKEENKGQKFQAFTGNKHVLWRE</sequence>
<evidence type="ECO:0000256" key="1">
    <source>
        <dbReference type="SAM" id="MobiDB-lite"/>
    </source>
</evidence>
<name>A0AAD2DUH4_9LAMI</name>
<dbReference type="GO" id="GO:0031593">
    <property type="term" value="F:polyubiquitin modification-dependent protein binding"/>
    <property type="evidence" value="ECO:0007669"/>
    <property type="project" value="TreeGrafter"/>
</dbReference>
<dbReference type="Proteomes" id="UP000834106">
    <property type="component" value="Chromosome 8"/>
</dbReference>
<feature type="compositionally biased region" description="Basic and acidic residues" evidence="1">
    <location>
        <begin position="1"/>
        <end position="10"/>
    </location>
</feature>
<dbReference type="Gene3D" id="3.10.330.10">
    <property type="match status" value="1"/>
</dbReference>
<feature type="domain" description="Ubiquitin fusion degradation protein UFD1 N-terminal subdomain 2" evidence="2">
    <location>
        <begin position="119"/>
        <end position="193"/>
    </location>
</feature>
<organism evidence="3 4">
    <name type="scientific">Fraxinus pennsylvanica</name>
    <dbReference type="NCBI Taxonomy" id="56036"/>
    <lineage>
        <taxon>Eukaryota</taxon>
        <taxon>Viridiplantae</taxon>
        <taxon>Streptophyta</taxon>
        <taxon>Embryophyta</taxon>
        <taxon>Tracheophyta</taxon>
        <taxon>Spermatophyta</taxon>
        <taxon>Magnoliopsida</taxon>
        <taxon>eudicotyledons</taxon>
        <taxon>Gunneridae</taxon>
        <taxon>Pentapetalae</taxon>
        <taxon>asterids</taxon>
        <taxon>lamiids</taxon>
        <taxon>Lamiales</taxon>
        <taxon>Oleaceae</taxon>
        <taxon>Oleeae</taxon>
        <taxon>Fraxinus</taxon>
    </lineage>
</organism>
<dbReference type="Pfam" id="PF24842">
    <property type="entry name" value="UFD1_N2"/>
    <property type="match status" value="1"/>
</dbReference>
<feature type="compositionally biased region" description="Low complexity" evidence="1">
    <location>
        <begin position="25"/>
        <end position="35"/>
    </location>
</feature>
<dbReference type="GO" id="GO:0036503">
    <property type="term" value="P:ERAD pathway"/>
    <property type="evidence" value="ECO:0007669"/>
    <property type="project" value="TreeGrafter"/>
</dbReference>
<dbReference type="GO" id="GO:0034098">
    <property type="term" value="C:VCP-NPL4-UFD1 AAA ATPase complex"/>
    <property type="evidence" value="ECO:0007669"/>
    <property type="project" value="TreeGrafter"/>
</dbReference>
<evidence type="ECO:0000313" key="3">
    <source>
        <dbReference type="EMBL" id="CAI9766599.1"/>
    </source>
</evidence>
<dbReference type="AlphaFoldDB" id="A0AAD2DUH4"/>
<evidence type="ECO:0000259" key="2">
    <source>
        <dbReference type="Pfam" id="PF24842"/>
    </source>
</evidence>
<dbReference type="InterPro" id="IPR004854">
    <property type="entry name" value="Ufd1-like"/>
</dbReference>
<dbReference type="EMBL" id="OU503043">
    <property type="protein sequence ID" value="CAI9766599.1"/>
    <property type="molecule type" value="Genomic_DNA"/>
</dbReference>
<dbReference type="GO" id="GO:0006511">
    <property type="term" value="P:ubiquitin-dependent protein catabolic process"/>
    <property type="evidence" value="ECO:0007669"/>
    <property type="project" value="InterPro"/>
</dbReference>
<dbReference type="InterPro" id="IPR055418">
    <property type="entry name" value="UFD1_N2"/>
</dbReference>
<dbReference type="PANTHER" id="PTHR12555:SF13">
    <property type="entry name" value="UBIQUITIN RECOGNITION FACTOR IN ER-ASSOCIATED DEGRADATION PROTEIN 1"/>
    <property type="match status" value="1"/>
</dbReference>
<gene>
    <name evidence="3" type="ORF">FPE_LOCUS14029</name>
</gene>
<dbReference type="PANTHER" id="PTHR12555">
    <property type="entry name" value="UBIQUITIN FUSION DEGRADATON PROTEIN 1"/>
    <property type="match status" value="1"/>
</dbReference>
<keyword evidence="4" id="KW-1185">Reference proteome</keyword>
<reference evidence="3" key="1">
    <citation type="submission" date="2023-05" db="EMBL/GenBank/DDBJ databases">
        <authorList>
            <person name="Huff M."/>
        </authorList>
    </citation>
    <scope>NUCLEOTIDE SEQUENCE</scope>
</reference>
<feature type="compositionally biased region" description="Basic and acidic residues" evidence="1">
    <location>
        <begin position="273"/>
        <end position="289"/>
    </location>
</feature>
<feature type="region of interest" description="Disordered" evidence="1">
    <location>
        <begin position="260"/>
        <end position="290"/>
    </location>
</feature>